<protein>
    <submittedName>
        <fullName evidence="1">Uncharacterized protein</fullName>
    </submittedName>
</protein>
<dbReference type="EMBL" id="BDQV01000973">
    <property type="protein sequence ID" value="GAY68772.1"/>
    <property type="molecule type" value="Genomic_DNA"/>
</dbReference>
<evidence type="ECO:0000313" key="1">
    <source>
        <dbReference type="EMBL" id="GAY68772.1"/>
    </source>
</evidence>
<sequence length="73" mass="8263">MISEAEHISNCILDKSSIPISSTCFEKAGFLGEFIFRQLVSSICAYKCLSFGFSWTHNKAISRRLINLQVKFV</sequence>
<accession>A0A2H5QVX3</accession>
<organism evidence="1 2">
    <name type="scientific">Citrus unshiu</name>
    <name type="common">Satsuma mandarin</name>
    <name type="synonym">Citrus nobilis var. unshiu</name>
    <dbReference type="NCBI Taxonomy" id="55188"/>
    <lineage>
        <taxon>Eukaryota</taxon>
        <taxon>Viridiplantae</taxon>
        <taxon>Streptophyta</taxon>
        <taxon>Embryophyta</taxon>
        <taxon>Tracheophyta</taxon>
        <taxon>Spermatophyta</taxon>
        <taxon>Magnoliopsida</taxon>
        <taxon>eudicotyledons</taxon>
        <taxon>Gunneridae</taxon>
        <taxon>Pentapetalae</taxon>
        <taxon>rosids</taxon>
        <taxon>malvids</taxon>
        <taxon>Sapindales</taxon>
        <taxon>Rutaceae</taxon>
        <taxon>Aurantioideae</taxon>
        <taxon>Citrus</taxon>
    </lineage>
</organism>
<reference evidence="1 2" key="1">
    <citation type="journal article" date="2017" name="Front. Genet.">
        <title>Draft sequencing of the heterozygous diploid genome of Satsuma (Citrus unshiu Marc.) using a hybrid assembly approach.</title>
        <authorList>
            <person name="Shimizu T."/>
            <person name="Tanizawa Y."/>
            <person name="Mochizuki T."/>
            <person name="Nagasaki H."/>
            <person name="Yoshioka T."/>
            <person name="Toyoda A."/>
            <person name="Fujiyama A."/>
            <person name="Kaminuma E."/>
            <person name="Nakamura Y."/>
        </authorList>
    </citation>
    <scope>NUCLEOTIDE SEQUENCE [LARGE SCALE GENOMIC DNA]</scope>
    <source>
        <strain evidence="2">cv. Miyagawa wase</strain>
    </source>
</reference>
<dbReference type="Proteomes" id="UP000236630">
    <property type="component" value="Unassembled WGS sequence"/>
</dbReference>
<keyword evidence="2" id="KW-1185">Reference proteome</keyword>
<comment type="caution">
    <text evidence="1">The sequence shown here is derived from an EMBL/GenBank/DDBJ whole genome shotgun (WGS) entry which is preliminary data.</text>
</comment>
<proteinExistence type="predicted"/>
<dbReference type="AlphaFoldDB" id="A0A2H5QVX3"/>
<name>A0A2H5QVX3_CITUN</name>
<gene>
    <name evidence="1" type="ORF">CUMW_266790</name>
</gene>
<evidence type="ECO:0000313" key="2">
    <source>
        <dbReference type="Proteomes" id="UP000236630"/>
    </source>
</evidence>